<feature type="transmembrane region" description="Helical" evidence="6">
    <location>
        <begin position="14"/>
        <end position="34"/>
    </location>
</feature>
<keyword evidence="2" id="KW-0813">Transport</keyword>
<dbReference type="Proteomes" id="UP001321498">
    <property type="component" value="Chromosome"/>
</dbReference>
<keyword evidence="8" id="KW-1185">Reference proteome</keyword>
<dbReference type="InterPro" id="IPR036259">
    <property type="entry name" value="MFS_trans_sf"/>
</dbReference>
<keyword evidence="5 6" id="KW-0472">Membrane</keyword>
<evidence type="ECO:0000313" key="8">
    <source>
        <dbReference type="Proteomes" id="UP001321498"/>
    </source>
</evidence>
<proteinExistence type="predicted"/>
<evidence type="ECO:0000256" key="6">
    <source>
        <dbReference type="SAM" id="Phobius"/>
    </source>
</evidence>
<name>A0ABN6XK78_9MICO</name>
<evidence type="ECO:0000256" key="3">
    <source>
        <dbReference type="ARBA" id="ARBA00022692"/>
    </source>
</evidence>
<dbReference type="RefSeq" id="WP_286278663.1">
    <property type="nucleotide sequence ID" value="NZ_AP027731.1"/>
</dbReference>
<feature type="transmembrane region" description="Helical" evidence="6">
    <location>
        <begin position="80"/>
        <end position="104"/>
    </location>
</feature>
<accession>A0ABN6XK78</accession>
<keyword evidence="3 6" id="KW-0812">Transmembrane</keyword>
<sequence length="126" mass="12021">MSADVPYAALVPPFILAGIGMGLVFAPSATAVLARIRPEDHATASGANSTIREIGVALGVAVLTAVFTGAGGTLTPGGYVGAAVPAVTVGAVVLLVSAGLALLLPSRAAAAAPVAAPAETALPVLV</sequence>
<evidence type="ECO:0000256" key="4">
    <source>
        <dbReference type="ARBA" id="ARBA00022989"/>
    </source>
</evidence>
<evidence type="ECO:0000313" key="7">
    <source>
        <dbReference type="EMBL" id="BDZ45297.1"/>
    </source>
</evidence>
<dbReference type="Gene3D" id="1.20.1250.20">
    <property type="entry name" value="MFS general substrate transporter like domains"/>
    <property type="match status" value="1"/>
</dbReference>
<reference evidence="8" key="1">
    <citation type="journal article" date="2019" name="Int. J. Syst. Evol. Microbiol.">
        <title>The Global Catalogue of Microorganisms (GCM) 10K type strain sequencing project: providing services to taxonomists for standard genome sequencing and annotation.</title>
        <authorList>
            <consortium name="The Broad Institute Genomics Platform"/>
            <consortium name="The Broad Institute Genome Sequencing Center for Infectious Disease"/>
            <person name="Wu L."/>
            <person name="Ma J."/>
        </authorList>
    </citation>
    <scope>NUCLEOTIDE SEQUENCE [LARGE SCALE GENOMIC DNA]</scope>
    <source>
        <strain evidence="8">NBRC 108725</strain>
    </source>
</reference>
<feature type="transmembrane region" description="Helical" evidence="6">
    <location>
        <begin position="54"/>
        <end position="74"/>
    </location>
</feature>
<comment type="subcellular location">
    <subcellularLocation>
        <location evidence="1">Membrane</location>
        <topology evidence="1">Multi-pass membrane protein</topology>
    </subcellularLocation>
</comment>
<gene>
    <name evidence="7" type="ORF">GCM10025866_12060</name>
</gene>
<organism evidence="7 8">
    <name type="scientific">Naasia aerilata</name>
    <dbReference type="NCBI Taxonomy" id="1162966"/>
    <lineage>
        <taxon>Bacteria</taxon>
        <taxon>Bacillati</taxon>
        <taxon>Actinomycetota</taxon>
        <taxon>Actinomycetes</taxon>
        <taxon>Micrococcales</taxon>
        <taxon>Microbacteriaceae</taxon>
        <taxon>Naasia</taxon>
    </lineage>
</organism>
<evidence type="ECO:0000256" key="2">
    <source>
        <dbReference type="ARBA" id="ARBA00022448"/>
    </source>
</evidence>
<dbReference type="SUPFAM" id="SSF103473">
    <property type="entry name" value="MFS general substrate transporter"/>
    <property type="match status" value="1"/>
</dbReference>
<evidence type="ECO:0008006" key="9">
    <source>
        <dbReference type="Google" id="ProtNLM"/>
    </source>
</evidence>
<evidence type="ECO:0000256" key="5">
    <source>
        <dbReference type="ARBA" id="ARBA00023136"/>
    </source>
</evidence>
<evidence type="ECO:0000256" key="1">
    <source>
        <dbReference type="ARBA" id="ARBA00004141"/>
    </source>
</evidence>
<dbReference type="PANTHER" id="PTHR42718">
    <property type="entry name" value="MAJOR FACILITATOR SUPERFAMILY MULTIDRUG TRANSPORTER MFSC"/>
    <property type="match status" value="1"/>
</dbReference>
<dbReference type="EMBL" id="AP027731">
    <property type="protein sequence ID" value="BDZ45297.1"/>
    <property type="molecule type" value="Genomic_DNA"/>
</dbReference>
<protein>
    <recommendedName>
        <fullName evidence="9">MFS transporter</fullName>
    </recommendedName>
</protein>
<keyword evidence="4 6" id="KW-1133">Transmembrane helix</keyword>
<dbReference type="PANTHER" id="PTHR42718:SF9">
    <property type="entry name" value="MAJOR FACILITATOR SUPERFAMILY MULTIDRUG TRANSPORTER MFSC"/>
    <property type="match status" value="1"/>
</dbReference>